<feature type="compositionally biased region" description="Acidic residues" evidence="1">
    <location>
        <begin position="961"/>
        <end position="974"/>
    </location>
</feature>
<feature type="compositionally biased region" description="Basic and acidic residues" evidence="1">
    <location>
        <begin position="1348"/>
        <end position="1366"/>
    </location>
</feature>
<feature type="compositionally biased region" description="Polar residues" evidence="1">
    <location>
        <begin position="1291"/>
        <end position="1300"/>
    </location>
</feature>
<feature type="compositionally biased region" description="Polar residues" evidence="1">
    <location>
        <begin position="820"/>
        <end position="831"/>
    </location>
</feature>
<feature type="region of interest" description="Disordered" evidence="1">
    <location>
        <begin position="1"/>
        <end position="25"/>
    </location>
</feature>
<feature type="region of interest" description="Disordered" evidence="1">
    <location>
        <begin position="961"/>
        <end position="1143"/>
    </location>
</feature>
<feature type="compositionally biased region" description="Acidic residues" evidence="1">
    <location>
        <begin position="590"/>
        <end position="600"/>
    </location>
</feature>
<feature type="compositionally biased region" description="Acidic residues" evidence="1">
    <location>
        <begin position="1069"/>
        <end position="1086"/>
    </location>
</feature>
<feature type="compositionally biased region" description="Acidic residues" evidence="1">
    <location>
        <begin position="1190"/>
        <end position="1201"/>
    </location>
</feature>
<dbReference type="GO" id="GO:0000723">
    <property type="term" value="P:telomere maintenance"/>
    <property type="evidence" value="ECO:0007669"/>
    <property type="project" value="InterPro"/>
</dbReference>
<dbReference type="OrthoDB" id="5363079at2759"/>
<feature type="compositionally biased region" description="Polar residues" evidence="1">
    <location>
        <begin position="1"/>
        <end position="17"/>
    </location>
</feature>
<feature type="compositionally biased region" description="Acidic residues" evidence="1">
    <location>
        <begin position="1033"/>
        <end position="1045"/>
    </location>
</feature>
<evidence type="ECO:0000259" key="2">
    <source>
        <dbReference type="SMART" id="SM00976"/>
    </source>
</evidence>
<dbReference type="GO" id="GO:0003677">
    <property type="term" value="F:DNA binding"/>
    <property type="evidence" value="ECO:0007669"/>
    <property type="project" value="InterPro"/>
</dbReference>
<feature type="compositionally biased region" description="Low complexity" evidence="1">
    <location>
        <begin position="928"/>
        <end position="939"/>
    </location>
</feature>
<feature type="compositionally biased region" description="Acidic residues" evidence="1">
    <location>
        <begin position="646"/>
        <end position="664"/>
    </location>
</feature>
<name>A0A9P9ABB5_9PEZI</name>
<proteinExistence type="predicted"/>
<feature type="compositionally biased region" description="Low complexity" evidence="1">
    <location>
        <begin position="500"/>
        <end position="512"/>
    </location>
</feature>
<feature type="compositionally biased region" description="Low complexity" evidence="1">
    <location>
        <begin position="735"/>
        <end position="750"/>
    </location>
</feature>
<gene>
    <name evidence="3" type="ORF">F5X68DRAFT_262206</name>
</gene>
<feature type="compositionally biased region" description="Pro residues" evidence="1">
    <location>
        <begin position="257"/>
        <end position="274"/>
    </location>
</feature>
<evidence type="ECO:0000256" key="1">
    <source>
        <dbReference type="SAM" id="MobiDB-lite"/>
    </source>
</evidence>
<evidence type="ECO:0000313" key="3">
    <source>
        <dbReference type="EMBL" id="KAH6686423.1"/>
    </source>
</evidence>
<comment type="caution">
    <text evidence="3">The sequence shown here is derived from an EMBL/GenBank/DDBJ whole genome shotgun (WGS) entry which is preliminary data.</text>
</comment>
<feature type="compositionally biased region" description="Low complexity" evidence="1">
    <location>
        <begin position="769"/>
        <end position="780"/>
    </location>
</feature>
<feature type="region of interest" description="Disordered" evidence="1">
    <location>
        <begin position="160"/>
        <end position="189"/>
    </location>
</feature>
<feature type="compositionally biased region" description="Polar residues" evidence="1">
    <location>
        <begin position="1245"/>
        <end position="1270"/>
    </location>
</feature>
<feature type="compositionally biased region" description="Polar residues" evidence="1">
    <location>
        <begin position="478"/>
        <end position="490"/>
    </location>
</feature>
<feature type="domain" description="Telomeric single stranded DNA binding POT1/Cdc13" evidence="2">
    <location>
        <begin position="1437"/>
        <end position="1574"/>
    </location>
</feature>
<dbReference type="InterPro" id="IPR012340">
    <property type="entry name" value="NA-bd_OB-fold"/>
</dbReference>
<protein>
    <recommendedName>
        <fullName evidence="2">Telomeric single stranded DNA binding POT1/Cdc13 domain-containing protein</fullName>
    </recommendedName>
</protein>
<evidence type="ECO:0000313" key="4">
    <source>
        <dbReference type="Proteomes" id="UP000770015"/>
    </source>
</evidence>
<dbReference type="Gene3D" id="2.40.50.140">
    <property type="entry name" value="Nucleic acid-binding proteins"/>
    <property type="match status" value="1"/>
</dbReference>
<sequence length="1602" mass="173165">MAETDPSSQLQAATTTPVAKLSPDIQDPTSRVVRGVVTIVWPYSAFKNTTAFILAEADFRLRRDQGQVRVELSGPCAKAFSDAAIVGGDEVVLSLDGVTWADKDTKTPIAGTPLPWQLRFKQRLLLQAGDNSRTIDVNEPNTEPDVEPTLPVPEPLLELNDHATTPRATTPEFRLPTKRRAEDSPDASEFASPAFIKRARVSYGSLFEGGLDIFDEEALNGGAKKRAKSGRFSNVWRYASRSPTPEPAEPEPEPQPEPEPVVEPAQPTEPPPVEATPLRTSLMVDGGCQTDPQEFSPLRDVGVIGEPRLGAFGMDETPSKPPAMFTGIHLDQPNNYGLETPHETAPYLSPSGTYQLDSSYPEGSLGQPALGAAQQPQHLAQPSFAVHALQEHSYHTTPDSYRSPVMDPEPLQTEFYPAPDVHVSAEDMAQPSLEAHPDHRSPYDQDVAPADDHATGAHHTVFLDRIAEPPASTPWGFVSTSHPNSGSNSGHDQDHPVELGSSSSEGSDAGDANADEDDDADPSAFQSSNSWGMSAGRQAESEVMEDDEEDVDEEDDTMMNQAPNDGEDRFEATSRSAIDTPVDTASLAENDTDASGEEEVRDAGGDYDISQYPNLSHMQDDDNASRVESEYSSEDENHIFVASNQDNEDDEIQEDVESFDEQYDGQEINTGFADGEEQEEFYDEEEEEDEEDEDDEDEEEDYDEDEVPSRLPPKPQGQPEVIDLLSDTDDDDDAPAPQQQSSRPAPFAAVRPPPQMDGSDESDDKDEGASSAGSPSASEENVMEQEEEAEEIQTEGHVTIPGHAVEAPMAEREPSAGADTAQSVRESSVTRALSDKEDVPVASHKSVEKPAEKEEEEAEEQPAPEINQSTAQEPKQPAETVEKSPAPEPEQPAREPGETSAQEHVQELTQAPTDTTKPGQAIEEEAKAATPAAAMEVEAASDEMATFVAVEEVTMEVTVTETEEVVLDKAEEEPTTAPIDTEMADAEPVRPSTPKDQTEKPVLATEPARSPTPPQQKEKPAANPVDADLIMDSSDDDDDDDDVEIIDFAPRVAALHKESANEASTADVEMADASEVEEPVVEEPMVEEPTAKATSPASPSEAEPVPTDTPEKPASPPDTQDIAAQASPEPEAERVQTEEEEYAKLVEDATVAATSVEGVQTEEEEYAKLVEDATVAATRSIEGDQQAPLEDPDNESNDEDTPTPKAGLPTPDDTQLQDEYSQGDIDLQLQLTQEEYESTPVASPRPTTTEGPVTRSMTSENAEQAKSSTAIEKAAAPSTPTTRSAPRSLDSRQTSEAASSSERDGAGPSKTRQARSGRSRGKERSSGADADPSVRLARASIASRRSARLSDHQKTPPENSKPEDQQKTPPENVRVTRAVSHNMMRSVSPIDSERDESVRLAKAALQSPSRQLRTSGSAALPTHRLLASTMREDVPDCLALKMLRHHPKQTVDVMAIVTTEPPEPKRAKSGPRGVLLSFNVTDHSIAPSQVILVNVFRPNKSALPEVKPGDVILLRQFTVTAMMGRGFGLRANDGSSWAVFDGQDEDQAPQIRGPPVELTKGDKTFAGLLKKYYTEMDAAAMAHLRKTNDKALAAAERVKGSA</sequence>
<feature type="compositionally biased region" description="Acidic residues" evidence="1">
    <location>
        <begin position="542"/>
        <end position="557"/>
    </location>
</feature>
<feature type="compositionally biased region" description="Low complexity" evidence="1">
    <location>
        <begin position="1274"/>
        <end position="1288"/>
    </location>
</feature>
<dbReference type="CDD" id="cd04497">
    <property type="entry name" value="hPOT1_OB1_like"/>
    <property type="match status" value="1"/>
</dbReference>
<feature type="compositionally biased region" description="Basic and acidic residues" evidence="1">
    <location>
        <begin position="450"/>
        <end position="467"/>
    </location>
</feature>
<dbReference type="Proteomes" id="UP000770015">
    <property type="component" value="Unassembled WGS sequence"/>
</dbReference>
<feature type="compositionally biased region" description="Polar residues" evidence="1">
    <location>
        <begin position="899"/>
        <end position="918"/>
    </location>
</feature>
<feature type="compositionally biased region" description="Basic and acidic residues" evidence="1">
    <location>
        <begin position="833"/>
        <end position="852"/>
    </location>
</feature>
<feature type="compositionally biased region" description="Acidic residues" evidence="1">
    <location>
        <begin position="781"/>
        <end position="793"/>
    </location>
</feature>
<organism evidence="3 4">
    <name type="scientific">Plectosphaerella plurivora</name>
    <dbReference type="NCBI Taxonomy" id="936078"/>
    <lineage>
        <taxon>Eukaryota</taxon>
        <taxon>Fungi</taxon>
        <taxon>Dikarya</taxon>
        <taxon>Ascomycota</taxon>
        <taxon>Pezizomycotina</taxon>
        <taxon>Sordariomycetes</taxon>
        <taxon>Hypocreomycetidae</taxon>
        <taxon>Glomerellales</taxon>
        <taxon>Plectosphaerellaceae</taxon>
        <taxon>Plectosphaerella</taxon>
    </lineage>
</organism>
<feature type="compositionally biased region" description="Acidic residues" evidence="1">
    <location>
        <begin position="674"/>
        <end position="706"/>
    </location>
</feature>
<feature type="compositionally biased region" description="Low complexity" evidence="1">
    <location>
        <begin position="1335"/>
        <end position="1344"/>
    </location>
</feature>
<feature type="region of interest" description="Disordered" evidence="1">
    <location>
        <begin position="239"/>
        <end position="277"/>
    </location>
</feature>
<feature type="region of interest" description="Disordered" evidence="1">
    <location>
        <begin position="1177"/>
        <end position="1380"/>
    </location>
</feature>
<dbReference type="Pfam" id="PF02765">
    <property type="entry name" value="POT1"/>
    <property type="match status" value="1"/>
</dbReference>
<dbReference type="EMBL" id="JAGSXJ010000013">
    <property type="protein sequence ID" value="KAH6686423.1"/>
    <property type="molecule type" value="Genomic_DNA"/>
</dbReference>
<feature type="compositionally biased region" description="Acidic residues" evidence="1">
    <location>
        <begin position="853"/>
        <end position="862"/>
    </location>
</feature>
<accession>A0A9P9ABB5</accession>
<dbReference type="SMART" id="SM00976">
    <property type="entry name" value="Telo_bind"/>
    <property type="match status" value="1"/>
</dbReference>
<feature type="compositionally biased region" description="Basic and acidic residues" evidence="1">
    <location>
        <begin position="1131"/>
        <end position="1143"/>
    </location>
</feature>
<keyword evidence="4" id="KW-1185">Reference proteome</keyword>
<feature type="compositionally biased region" description="Basic and acidic residues" evidence="1">
    <location>
        <begin position="618"/>
        <end position="629"/>
    </location>
</feature>
<dbReference type="SUPFAM" id="SSF50249">
    <property type="entry name" value="Nucleic acid-binding proteins"/>
    <property type="match status" value="1"/>
</dbReference>
<dbReference type="GO" id="GO:0000781">
    <property type="term" value="C:chromosome, telomeric region"/>
    <property type="evidence" value="ECO:0007669"/>
    <property type="project" value="InterPro"/>
</dbReference>
<feature type="compositionally biased region" description="Low complexity" evidence="1">
    <location>
        <begin position="1087"/>
        <end position="1106"/>
    </location>
</feature>
<reference evidence="3" key="1">
    <citation type="journal article" date="2021" name="Nat. Commun.">
        <title>Genetic determinants of endophytism in the Arabidopsis root mycobiome.</title>
        <authorList>
            <person name="Mesny F."/>
            <person name="Miyauchi S."/>
            <person name="Thiergart T."/>
            <person name="Pickel B."/>
            <person name="Atanasova L."/>
            <person name="Karlsson M."/>
            <person name="Huettel B."/>
            <person name="Barry K.W."/>
            <person name="Haridas S."/>
            <person name="Chen C."/>
            <person name="Bauer D."/>
            <person name="Andreopoulos W."/>
            <person name="Pangilinan J."/>
            <person name="LaButti K."/>
            <person name="Riley R."/>
            <person name="Lipzen A."/>
            <person name="Clum A."/>
            <person name="Drula E."/>
            <person name="Henrissat B."/>
            <person name="Kohler A."/>
            <person name="Grigoriev I.V."/>
            <person name="Martin F.M."/>
            <person name="Hacquard S."/>
        </authorList>
    </citation>
    <scope>NUCLEOTIDE SEQUENCE</scope>
    <source>
        <strain evidence="3">MPI-SDFR-AT-0117</strain>
    </source>
</reference>
<feature type="region of interest" description="Disordered" evidence="1">
    <location>
        <begin position="429"/>
        <end position="939"/>
    </location>
</feature>
<dbReference type="InterPro" id="IPR011564">
    <property type="entry name" value="Telomer_end-bd_POT1/Cdc13"/>
</dbReference>